<keyword evidence="2" id="KW-1185">Reference proteome</keyword>
<evidence type="ECO:0000313" key="2">
    <source>
        <dbReference type="Proteomes" id="UP000685013"/>
    </source>
</evidence>
<reference evidence="1 2" key="1">
    <citation type="journal article" date="2021" name="Hortic Res">
        <title>The domestication of Cucurbita argyrosperma as revealed by the genome of its wild relative.</title>
        <authorList>
            <person name="Barrera-Redondo J."/>
            <person name="Sanchez-de la Vega G."/>
            <person name="Aguirre-Liguori J.A."/>
            <person name="Castellanos-Morales G."/>
            <person name="Gutierrez-Guerrero Y.T."/>
            <person name="Aguirre-Dugua X."/>
            <person name="Aguirre-Planter E."/>
            <person name="Tenaillon M.I."/>
            <person name="Lira-Saade R."/>
            <person name="Eguiarte L.E."/>
        </authorList>
    </citation>
    <scope>NUCLEOTIDE SEQUENCE [LARGE SCALE GENOMIC DNA]</scope>
    <source>
        <strain evidence="1">JBR-2021</strain>
    </source>
</reference>
<dbReference type="Proteomes" id="UP000685013">
    <property type="component" value="Chromosome 6"/>
</dbReference>
<dbReference type="EMBL" id="JAGKQH010000006">
    <property type="protein sequence ID" value="KAG6596578.1"/>
    <property type="molecule type" value="Genomic_DNA"/>
</dbReference>
<accession>A0AAV6NHF0</accession>
<protein>
    <submittedName>
        <fullName evidence="1">Uncharacterized protein</fullName>
    </submittedName>
</protein>
<organism evidence="1 2">
    <name type="scientific">Cucurbita argyrosperma subsp. sororia</name>
    <dbReference type="NCBI Taxonomy" id="37648"/>
    <lineage>
        <taxon>Eukaryota</taxon>
        <taxon>Viridiplantae</taxon>
        <taxon>Streptophyta</taxon>
        <taxon>Embryophyta</taxon>
        <taxon>Tracheophyta</taxon>
        <taxon>Spermatophyta</taxon>
        <taxon>Magnoliopsida</taxon>
        <taxon>eudicotyledons</taxon>
        <taxon>Gunneridae</taxon>
        <taxon>Pentapetalae</taxon>
        <taxon>rosids</taxon>
        <taxon>fabids</taxon>
        <taxon>Cucurbitales</taxon>
        <taxon>Cucurbitaceae</taxon>
        <taxon>Cucurbiteae</taxon>
        <taxon>Cucurbita</taxon>
    </lineage>
</organism>
<dbReference type="AlphaFoldDB" id="A0AAV6NHF0"/>
<name>A0AAV6NHF0_9ROSI</name>
<gene>
    <name evidence="1" type="ORF">SDJN03_09758</name>
</gene>
<proteinExistence type="predicted"/>
<evidence type="ECO:0000313" key="1">
    <source>
        <dbReference type="EMBL" id="KAG6596578.1"/>
    </source>
</evidence>
<sequence length="563" mass="61830">MRTSLMTVFEDTVIDNSGRMQEEIGVNDYMGCASIHGIGPSIAVFDTVRDGQLDCVCVYPAPLHSREQMEALVENMKRFLMAAVLCTHTDAASEMSDPPAGESKSRPVGGTEYSWCRAAPGGTGTTVLGLLLSKPPDLLNLQSTLHSLQNLHPILRSKIRYDPSRRDFSFLTPPSPLLHLQILDLTAAARAIASHPDADDPSVSDFHKILEHEINITTWLDPNHPSYSDTDVMFASVYTINDGQWAVFLRLHTAVCDRTAATALLRELLAVASGENEGGEFEIGDHGEIGLGIEDLIPNGKANKPLWARGLDMLGYSLNSFRLANLEFKDANSPRFSQMIRLKMNSDTTEKLLAGCKLRGIKVCGALAAAGLIATRCSKDLPPYHKEKYGVVTLNDCRSLLNPPLTTHHLGFYHSAILNTHDISAEDTLWDVAKRCYFAFSNAKDNNKHFSDMSDLNFLMCKAIENPGLTPSSSMRTALISVFEDPIFEAFSPAQEYLGLHDYIGCASAHGVGPSIAFFDMIRDGQLDCACVYPFPLFSRDQMNQIVDEMKKILVGAIKVVEG</sequence>
<dbReference type="PANTHER" id="PTHR34375">
    <property type="entry name" value="GATA ZINC FINGER PROTEIN-RELATED"/>
    <property type="match status" value="1"/>
</dbReference>
<dbReference type="PANTHER" id="PTHR34375:SF2">
    <property type="entry name" value="GATA ZINC FINGER PROTEIN"/>
    <property type="match status" value="1"/>
</dbReference>
<comment type="caution">
    <text evidence="1">The sequence shown here is derived from an EMBL/GenBank/DDBJ whole genome shotgun (WGS) entry which is preliminary data.</text>
</comment>
<feature type="non-terminal residue" evidence="1">
    <location>
        <position position="1"/>
    </location>
</feature>